<evidence type="ECO:0000256" key="2">
    <source>
        <dbReference type="SAM" id="Phobius"/>
    </source>
</evidence>
<name>A0AAD7A6E8_9AGAR</name>
<dbReference type="EMBL" id="JARIHO010000014">
    <property type="protein sequence ID" value="KAJ7350565.1"/>
    <property type="molecule type" value="Genomic_DNA"/>
</dbReference>
<evidence type="ECO:0000256" key="1">
    <source>
        <dbReference type="SAM" id="MobiDB-lite"/>
    </source>
</evidence>
<feature type="region of interest" description="Disordered" evidence="1">
    <location>
        <begin position="249"/>
        <end position="270"/>
    </location>
</feature>
<dbReference type="InterPro" id="IPR045325">
    <property type="entry name" value="TMEM70/TMEM186/TMEM223"/>
</dbReference>
<dbReference type="Pfam" id="PF06979">
    <property type="entry name" value="TMEM70"/>
    <property type="match status" value="1"/>
</dbReference>
<sequence>MLLRQSLRCLPVGSTRLFASRLPALPALGAHSLARPESTVAAFPHVSISPDKVVYRGPLTATFKRLKVFSLSSLTLCLTMAPVMFCIESNLPWSARAFLVGTAIGTSSVSTAVIAWAGRSYVTALRLTKSPKTDAVEQVEFTTWNLLLQPRITRVYDPLFVVPIDPPSGFAKWELAQLVLLPPHLRDAPPAPGTEETVAETTDVQNRVLGRWVVRWGENGEGTCHEEGSVVRYFNVHEELLPRFGELGAAPGSPAGSTVPSGVSAVGASR</sequence>
<dbReference type="GO" id="GO:0031966">
    <property type="term" value="C:mitochondrial membrane"/>
    <property type="evidence" value="ECO:0007669"/>
    <property type="project" value="TreeGrafter"/>
</dbReference>
<evidence type="ECO:0000313" key="4">
    <source>
        <dbReference type="Proteomes" id="UP001218218"/>
    </source>
</evidence>
<keyword evidence="2" id="KW-0812">Transmembrane</keyword>
<comment type="caution">
    <text evidence="3">The sequence shown here is derived from an EMBL/GenBank/DDBJ whole genome shotgun (WGS) entry which is preliminary data.</text>
</comment>
<dbReference type="InterPro" id="IPR009724">
    <property type="entry name" value="TMEM70"/>
</dbReference>
<gene>
    <name evidence="3" type="ORF">DFH08DRAFT_861774</name>
</gene>
<evidence type="ECO:0000313" key="3">
    <source>
        <dbReference type="EMBL" id="KAJ7350565.1"/>
    </source>
</evidence>
<feature type="transmembrane region" description="Helical" evidence="2">
    <location>
        <begin position="66"/>
        <end position="85"/>
    </location>
</feature>
<keyword evidence="2" id="KW-1133">Transmembrane helix</keyword>
<dbReference type="PANTHER" id="PTHR13281:SF0">
    <property type="entry name" value="TRANSMEMBRANE PROTEIN 70, MITOCHONDRIAL"/>
    <property type="match status" value="1"/>
</dbReference>
<feature type="transmembrane region" description="Helical" evidence="2">
    <location>
        <begin position="97"/>
        <end position="117"/>
    </location>
</feature>
<keyword evidence="2" id="KW-0472">Membrane</keyword>
<organism evidence="3 4">
    <name type="scientific">Mycena albidolilacea</name>
    <dbReference type="NCBI Taxonomy" id="1033008"/>
    <lineage>
        <taxon>Eukaryota</taxon>
        <taxon>Fungi</taxon>
        <taxon>Dikarya</taxon>
        <taxon>Basidiomycota</taxon>
        <taxon>Agaricomycotina</taxon>
        <taxon>Agaricomycetes</taxon>
        <taxon>Agaricomycetidae</taxon>
        <taxon>Agaricales</taxon>
        <taxon>Marasmiineae</taxon>
        <taxon>Mycenaceae</taxon>
        <taxon>Mycena</taxon>
    </lineage>
</organism>
<proteinExistence type="predicted"/>
<accession>A0AAD7A6E8</accession>
<dbReference type="AlphaFoldDB" id="A0AAD7A6E8"/>
<dbReference type="Proteomes" id="UP001218218">
    <property type="component" value="Unassembled WGS sequence"/>
</dbReference>
<keyword evidence="4" id="KW-1185">Reference proteome</keyword>
<dbReference type="PANTHER" id="PTHR13281">
    <property type="entry name" value="TRANSMEMBRANE PROTEIN 70, MITOCHONDRIAL"/>
    <property type="match status" value="1"/>
</dbReference>
<reference evidence="3" key="1">
    <citation type="submission" date="2023-03" db="EMBL/GenBank/DDBJ databases">
        <title>Massive genome expansion in bonnet fungi (Mycena s.s.) driven by repeated elements and novel gene families across ecological guilds.</title>
        <authorList>
            <consortium name="Lawrence Berkeley National Laboratory"/>
            <person name="Harder C.B."/>
            <person name="Miyauchi S."/>
            <person name="Viragh M."/>
            <person name="Kuo A."/>
            <person name="Thoen E."/>
            <person name="Andreopoulos B."/>
            <person name="Lu D."/>
            <person name="Skrede I."/>
            <person name="Drula E."/>
            <person name="Henrissat B."/>
            <person name="Morin E."/>
            <person name="Kohler A."/>
            <person name="Barry K."/>
            <person name="LaButti K."/>
            <person name="Morin E."/>
            <person name="Salamov A."/>
            <person name="Lipzen A."/>
            <person name="Mereny Z."/>
            <person name="Hegedus B."/>
            <person name="Baldrian P."/>
            <person name="Stursova M."/>
            <person name="Weitz H."/>
            <person name="Taylor A."/>
            <person name="Grigoriev I.V."/>
            <person name="Nagy L.G."/>
            <person name="Martin F."/>
            <person name="Kauserud H."/>
        </authorList>
    </citation>
    <scope>NUCLEOTIDE SEQUENCE</scope>
    <source>
        <strain evidence="3">CBHHK002</strain>
    </source>
</reference>
<protein>
    <submittedName>
        <fullName evidence="3">Uncharacterized protein</fullName>
    </submittedName>
</protein>
<dbReference type="GO" id="GO:0033615">
    <property type="term" value="P:mitochondrial proton-transporting ATP synthase complex assembly"/>
    <property type="evidence" value="ECO:0007669"/>
    <property type="project" value="TreeGrafter"/>
</dbReference>